<evidence type="ECO:0000313" key="2">
    <source>
        <dbReference type="WBParaSite" id="ALUE_0001490601-mRNA-1"/>
    </source>
</evidence>
<evidence type="ECO:0000313" key="1">
    <source>
        <dbReference type="Proteomes" id="UP000036681"/>
    </source>
</evidence>
<name>A0A0M3IB66_ASCLU</name>
<organism evidence="1 2">
    <name type="scientific">Ascaris lumbricoides</name>
    <name type="common">Giant roundworm</name>
    <dbReference type="NCBI Taxonomy" id="6252"/>
    <lineage>
        <taxon>Eukaryota</taxon>
        <taxon>Metazoa</taxon>
        <taxon>Ecdysozoa</taxon>
        <taxon>Nematoda</taxon>
        <taxon>Chromadorea</taxon>
        <taxon>Rhabditida</taxon>
        <taxon>Spirurina</taxon>
        <taxon>Ascaridomorpha</taxon>
        <taxon>Ascaridoidea</taxon>
        <taxon>Ascarididae</taxon>
        <taxon>Ascaris</taxon>
    </lineage>
</organism>
<sequence length="78" mass="8491">MLIHEGIVGRRGGGEGRWEGRGVGQVSSPQNLLTSCNKFQSFLKLLQKPFNGTGTATIEGRKFDVSHNVNITDCESDL</sequence>
<keyword evidence="1" id="KW-1185">Reference proteome</keyword>
<accession>A0A0M3IB66</accession>
<dbReference type="AlphaFoldDB" id="A0A0M3IB66"/>
<reference evidence="2" key="1">
    <citation type="submission" date="2017-02" db="UniProtKB">
        <authorList>
            <consortium name="WormBaseParasite"/>
        </authorList>
    </citation>
    <scope>IDENTIFICATION</scope>
</reference>
<dbReference type="Proteomes" id="UP000036681">
    <property type="component" value="Unplaced"/>
</dbReference>
<protein>
    <submittedName>
        <fullName evidence="2">Uncharacterized protein</fullName>
    </submittedName>
</protein>
<proteinExistence type="predicted"/>
<dbReference type="WBParaSite" id="ALUE_0001490601-mRNA-1">
    <property type="protein sequence ID" value="ALUE_0001490601-mRNA-1"/>
    <property type="gene ID" value="ALUE_0001490601"/>
</dbReference>